<keyword evidence="3" id="KW-1185">Reference proteome</keyword>
<evidence type="ECO:0000256" key="1">
    <source>
        <dbReference type="SAM" id="MobiDB-lite"/>
    </source>
</evidence>
<reference evidence="2 3" key="2">
    <citation type="submission" date="2018-11" db="EMBL/GenBank/DDBJ databases">
        <authorList>
            <consortium name="Pathogen Informatics"/>
        </authorList>
    </citation>
    <scope>NUCLEOTIDE SEQUENCE [LARGE SCALE GENOMIC DNA]</scope>
</reference>
<feature type="compositionally biased region" description="Polar residues" evidence="1">
    <location>
        <begin position="90"/>
        <end position="99"/>
    </location>
</feature>
<organism evidence="4">
    <name type="scientific">Rodentolepis nana</name>
    <name type="common">Dwarf tapeworm</name>
    <name type="synonym">Hymenolepis nana</name>
    <dbReference type="NCBI Taxonomy" id="102285"/>
    <lineage>
        <taxon>Eukaryota</taxon>
        <taxon>Metazoa</taxon>
        <taxon>Spiralia</taxon>
        <taxon>Lophotrochozoa</taxon>
        <taxon>Platyhelminthes</taxon>
        <taxon>Cestoda</taxon>
        <taxon>Eucestoda</taxon>
        <taxon>Cyclophyllidea</taxon>
        <taxon>Hymenolepididae</taxon>
        <taxon>Rodentolepis</taxon>
    </lineage>
</organism>
<reference evidence="4" key="1">
    <citation type="submission" date="2017-02" db="UniProtKB">
        <authorList>
            <consortium name="WormBaseParasite"/>
        </authorList>
    </citation>
    <scope>IDENTIFICATION</scope>
</reference>
<evidence type="ECO:0000313" key="2">
    <source>
        <dbReference type="EMBL" id="VDO13537.1"/>
    </source>
</evidence>
<name>A0A0R3TXM4_RODNA</name>
<dbReference type="AlphaFoldDB" id="A0A0R3TXM4"/>
<feature type="region of interest" description="Disordered" evidence="1">
    <location>
        <begin position="29"/>
        <end position="56"/>
    </location>
</feature>
<dbReference type="WBParaSite" id="HNAJ_0001261901-mRNA-1">
    <property type="protein sequence ID" value="HNAJ_0001261901-mRNA-1"/>
    <property type="gene ID" value="HNAJ_0001261901"/>
</dbReference>
<feature type="region of interest" description="Disordered" evidence="1">
    <location>
        <begin position="70"/>
        <end position="103"/>
    </location>
</feature>
<dbReference type="EMBL" id="UZAE01014475">
    <property type="protein sequence ID" value="VDO13537.1"/>
    <property type="molecule type" value="Genomic_DNA"/>
</dbReference>
<proteinExistence type="predicted"/>
<evidence type="ECO:0000313" key="3">
    <source>
        <dbReference type="Proteomes" id="UP000278807"/>
    </source>
</evidence>
<gene>
    <name evidence="2" type="ORF">HNAJ_LOCUS12597</name>
</gene>
<protein>
    <submittedName>
        <fullName evidence="2 4">Uncharacterized protein</fullName>
    </submittedName>
</protein>
<feature type="compositionally biased region" description="Basic and acidic residues" evidence="1">
    <location>
        <begin position="46"/>
        <end position="56"/>
    </location>
</feature>
<dbReference type="Proteomes" id="UP000278807">
    <property type="component" value="Unassembled WGS sequence"/>
</dbReference>
<sequence>MILSDFIPGDVMLNSDQSGACCKVKIGEEKVRSPTSSQSEEPNFPEQEKLKSIGEKEETLKDSDIINATMDYSVKGPPLPPRERRKSDFESNGSYTAPTSELEAIPNIGDTTYSVVDSMTKELEVVTQAERNSGNLECMEVGKCNSKDEGELSHKTSLRNRRVLPEHAYSLDNGSVSCGTGSAYSEPVLLYLDTQVLNWLCYRLIVLGVFLVFELGKVEIQKYNNSQCNATELGVDREKVERAKMNSKNLI</sequence>
<evidence type="ECO:0000313" key="4">
    <source>
        <dbReference type="WBParaSite" id="HNAJ_0001261901-mRNA-1"/>
    </source>
</evidence>
<accession>A0A0R3TXM4</accession>